<evidence type="ECO:0000256" key="1">
    <source>
        <dbReference type="SAM" id="MobiDB-lite"/>
    </source>
</evidence>
<proteinExistence type="predicted"/>
<dbReference type="InterPro" id="IPR021391">
    <property type="entry name" value="DUF3027"/>
</dbReference>
<reference evidence="3" key="1">
    <citation type="journal article" date="2019" name="Int. J. Syst. Evol. Microbiol.">
        <title>The Global Catalogue of Microorganisms (GCM) 10K type strain sequencing project: providing services to taxonomists for standard genome sequencing and annotation.</title>
        <authorList>
            <consortium name="The Broad Institute Genomics Platform"/>
            <consortium name="The Broad Institute Genome Sequencing Center for Infectious Disease"/>
            <person name="Wu L."/>
            <person name="Ma J."/>
        </authorList>
    </citation>
    <scope>NUCLEOTIDE SEQUENCE [LARGE SCALE GENOMIC DNA]</scope>
    <source>
        <strain evidence="3">CGMCC 1.12471</strain>
    </source>
</reference>
<dbReference type="EMBL" id="JBHUEA010000009">
    <property type="protein sequence ID" value="MFD1721411.1"/>
    <property type="molecule type" value="Genomic_DNA"/>
</dbReference>
<feature type="compositionally biased region" description="Acidic residues" evidence="1">
    <location>
        <begin position="101"/>
        <end position="145"/>
    </location>
</feature>
<evidence type="ECO:0000313" key="2">
    <source>
        <dbReference type="EMBL" id="MFD1721411.1"/>
    </source>
</evidence>
<name>A0ABW4LDJ6_9MICO</name>
<comment type="caution">
    <text evidence="2">The sequence shown here is derived from an EMBL/GenBank/DDBJ whole genome shotgun (WGS) entry which is preliminary data.</text>
</comment>
<sequence>MTDEERVELALTALAEVVDPAAVGPLVDAGVPAPGVIDLRFAAVMPGYVDWFWTVSTSDLEGVEPTVLELELLPGEGALVAPAWVPWEERLAEWRRSHADEPDEDEGDDDEDDLDEADLDEDDDLLDDDVDVDAAADEEPGDRSV</sequence>
<protein>
    <submittedName>
        <fullName evidence="2">DUF3027 domain-containing protein</fullName>
    </submittedName>
</protein>
<feature type="region of interest" description="Disordered" evidence="1">
    <location>
        <begin position="95"/>
        <end position="145"/>
    </location>
</feature>
<gene>
    <name evidence="2" type="ORF">ACFSBI_07600</name>
</gene>
<dbReference type="Pfam" id="PF11228">
    <property type="entry name" value="DUF3027"/>
    <property type="match status" value="1"/>
</dbReference>
<accession>A0ABW4LDJ6</accession>
<dbReference type="Proteomes" id="UP001597347">
    <property type="component" value="Unassembled WGS sequence"/>
</dbReference>
<evidence type="ECO:0000313" key="3">
    <source>
        <dbReference type="Proteomes" id="UP001597347"/>
    </source>
</evidence>
<dbReference type="RefSeq" id="WP_377933619.1">
    <property type="nucleotide sequence ID" value="NZ_JBHUEA010000009.1"/>
</dbReference>
<organism evidence="2 3">
    <name type="scientific">Amnibacterium endophyticum</name>
    <dbReference type="NCBI Taxonomy" id="2109337"/>
    <lineage>
        <taxon>Bacteria</taxon>
        <taxon>Bacillati</taxon>
        <taxon>Actinomycetota</taxon>
        <taxon>Actinomycetes</taxon>
        <taxon>Micrococcales</taxon>
        <taxon>Microbacteriaceae</taxon>
        <taxon>Amnibacterium</taxon>
    </lineage>
</organism>
<keyword evidence="3" id="KW-1185">Reference proteome</keyword>